<organism evidence="1">
    <name type="scientific">Arundo donax</name>
    <name type="common">Giant reed</name>
    <name type="synonym">Donax arundinaceus</name>
    <dbReference type="NCBI Taxonomy" id="35708"/>
    <lineage>
        <taxon>Eukaryota</taxon>
        <taxon>Viridiplantae</taxon>
        <taxon>Streptophyta</taxon>
        <taxon>Embryophyta</taxon>
        <taxon>Tracheophyta</taxon>
        <taxon>Spermatophyta</taxon>
        <taxon>Magnoliopsida</taxon>
        <taxon>Liliopsida</taxon>
        <taxon>Poales</taxon>
        <taxon>Poaceae</taxon>
        <taxon>PACMAD clade</taxon>
        <taxon>Arundinoideae</taxon>
        <taxon>Arundineae</taxon>
        <taxon>Arundo</taxon>
    </lineage>
</organism>
<protein>
    <submittedName>
        <fullName evidence="1">Uncharacterized protein</fullName>
    </submittedName>
</protein>
<name>A0A0A9CQJ0_ARUDO</name>
<dbReference type="EMBL" id="GBRH01220024">
    <property type="protein sequence ID" value="JAD77871.1"/>
    <property type="molecule type" value="Transcribed_RNA"/>
</dbReference>
<sequence>MSRTSYQKQLCISWLTTQKGRCIITLLPNYIEMISWRTCSKNLMK</sequence>
<evidence type="ECO:0000313" key="1">
    <source>
        <dbReference type="EMBL" id="JAD77871.1"/>
    </source>
</evidence>
<proteinExistence type="predicted"/>
<accession>A0A0A9CQJ0</accession>
<reference evidence="1" key="2">
    <citation type="journal article" date="2015" name="Data Brief">
        <title>Shoot transcriptome of the giant reed, Arundo donax.</title>
        <authorList>
            <person name="Barrero R.A."/>
            <person name="Guerrero F.D."/>
            <person name="Moolhuijzen P."/>
            <person name="Goolsby J.A."/>
            <person name="Tidwell J."/>
            <person name="Bellgard S.E."/>
            <person name="Bellgard M.I."/>
        </authorList>
    </citation>
    <scope>NUCLEOTIDE SEQUENCE</scope>
    <source>
        <tissue evidence="1">Shoot tissue taken approximately 20 cm above the soil surface</tissue>
    </source>
</reference>
<dbReference type="AlphaFoldDB" id="A0A0A9CQJ0"/>
<reference evidence="1" key="1">
    <citation type="submission" date="2014-09" db="EMBL/GenBank/DDBJ databases">
        <authorList>
            <person name="Magalhaes I.L.F."/>
            <person name="Oliveira U."/>
            <person name="Santos F.R."/>
            <person name="Vidigal T.H.D.A."/>
            <person name="Brescovit A.D."/>
            <person name="Santos A.J."/>
        </authorList>
    </citation>
    <scope>NUCLEOTIDE SEQUENCE</scope>
    <source>
        <tissue evidence="1">Shoot tissue taken approximately 20 cm above the soil surface</tissue>
    </source>
</reference>